<name>A0A426YP26_ENSVE</name>
<dbReference type="AlphaFoldDB" id="A0A426YP26"/>
<evidence type="ECO:0000313" key="2">
    <source>
        <dbReference type="EMBL" id="RRT53486.1"/>
    </source>
</evidence>
<feature type="compositionally biased region" description="Low complexity" evidence="1">
    <location>
        <begin position="33"/>
        <end position="42"/>
    </location>
</feature>
<sequence>MANSMLSPAQRYAAAALLALALRHAQLQQEAQPLASSYSSSAAEDDDARAEPTAGLWTHQSRGLLRPVRGIANSKDSVFMQGLVYGQRSVRGHPKARSELRAMEHQNFLFDMEIRS</sequence>
<accession>A0A426YP26</accession>
<dbReference type="EMBL" id="AMZH03011119">
    <property type="protein sequence ID" value="RRT53486.1"/>
    <property type="molecule type" value="Genomic_DNA"/>
</dbReference>
<protein>
    <submittedName>
        <fullName evidence="2">Uncharacterized protein</fullName>
    </submittedName>
</protein>
<organism evidence="2 3">
    <name type="scientific">Ensete ventricosum</name>
    <name type="common">Abyssinian banana</name>
    <name type="synonym">Musa ensete</name>
    <dbReference type="NCBI Taxonomy" id="4639"/>
    <lineage>
        <taxon>Eukaryota</taxon>
        <taxon>Viridiplantae</taxon>
        <taxon>Streptophyta</taxon>
        <taxon>Embryophyta</taxon>
        <taxon>Tracheophyta</taxon>
        <taxon>Spermatophyta</taxon>
        <taxon>Magnoliopsida</taxon>
        <taxon>Liliopsida</taxon>
        <taxon>Zingiberales</taxon>
        <taxon>Musaceae</taxon>
        <taxon>Ensete</taxon>
    </lineage>
</organism>
<dbReference type="Proteomes" id="UP000287651">
    <property type="component" value="Unassembled WGS sequence"/>
</dbReference>
<feature type="region of interest" description="Disordered" evidence="1">
    <location>
        <begin position="33"/>
        <end position="56"/>
    </location>
</feature>
<proteinExistence type="predicted"/>
<gene>
    <name evidence="2" type="ORF">B296_00044981</name>
</gene>
<comment type="caution">
    <text evidence="2">The sequence shown here is derived from an EMBL/GenBank/DDBJ whole genome shotgun (WGS) entry which is preliminary data.</text>
</comment>
<evidence type="ECO:0000313" key="3">
    <source>
        <dbReference type="Proteomes" id="UP000287651"/>
    </source>
</evidence>
<evidence type="ECO:0000256" key="1">
    <source>
        <dbReference type="SAM" id="MobiDB-lite"/>
    </source>
</evidence>
<reference evidence="2 3" key="1">
    <citation type="journal article" date="2014" name="Agronomy (Basel)">
        <title>A Draft Genome Sequence for Ensete ventricosum, the Drought-Tolerant Tree Against Hunger.</title>
        <authorList>
            <person name="Harrison J."/>
            <person name="Moore K.A."/>
            <person name="Paszkiewicz K."/>
            <person name="Jones T."/>
            <person name="Grant M."/>
            <person name="Ambacheew D."/>
            <person name="Muzemil S."/>
            <person name="Studholme D.J."/>
        </authorList>
    </citation>
    <scope>NUCLEOTIDE SEQUENCE [LARGE SCALE GENOMIC DNA]</scope>
</reference>